<evidence type="ECO:0000256" key="1">
    <source>
        <dbReference type="ARBA" id="ARBA00023186"/>
    </source>
</evidence>
<comment type="caution">
    <text evidence="2">The sequence shown here is derived from an EMBL/GenBank/DDBJ whole genome shotgun (WGS) entry which is preliminary data.</text>
</comment>
<protein>
    <recommendedName>
        <fullName evidence="4">Nucleotide exchange factor GrpE</fullName>
    </recommendedName>
</protein>
<organism evidence="2 3">
    <name type="scientific">Actinomadura meridiana</name>
    <dbReference type="NCBI Taxonomy" id="559626"/>
    <lineage>
        <taxon>Bacteria</taxon>
        <taxon>Bacillati</taxon>
        <taxon>Actinomycetota</taxon>
        <taxon>Actinomycetes</taxon>
        <taxon>Streptosporangiales</taxon>
        <taxon>Thermomonosporaceae</taxon>
        <taxon>Actinomadura</taxon>
    </lineage>
</organism>
<dbReference type="InterPro" id="IPR000740">
    <property type="entry name" value="GrpE"/>
</dbReference>
<dbReference type="SUPFAM" id="SSF51064">
    <property type="entry name" value="Head domain of nucleotide exchange factor GrpE"/>
    <property type="match status" value="1"/>
</dbReference>
<dbReference type="InterPro" id="IPR009012">
    <property type="entry name" value="GrpE_head"/>
</dbReference>
<keyword evidence="3" id="KW-1185">Reference proteome</keyword>
<dbReference type="Pfam" id="PF01025">
    <property type="entry name" value="GrpE"/>
    <property type="match status" value="1"/>
</dbReference>
<dbReference type="Proteomes" id="UP001501710">
    <property type="component" value="Unassembled WGS sequence"/>
</dbReference>
<reference evidence="3" key="1">
    <citation type="journal article" date="2019" name="Int. J. Syst. Evol. Microbiol.">
        <title>The Global Catalogue of Microorganisms (GCM) 10K type strain sequencing project: providing services to taxonomists for standard genome sequencing and annotation.</title>
        <authorList>
            <consortium name="The Broad Institute Genomics Platform"/>
            <consortium name="The Broad Institute Genome Sequencing Center for Infectious Disease"/>
            <person name="Wu L."/>
            <person name="Ma J."/>
        </authorList>
    </citation>
    <scope>NUCLEOTIDE SEQUENCE [LARGE SCALE GENOMIC DNA]</scope>
    <source>
        <strain evidence="3">JCM 17440</strain>
    </source>
</reference>
<dbReference type="Gene3D" id="2.30.22.10">
    <property type="entry name" value="Head domain of nucleotide exchange factor GrpE"/>
    <property type="match status" value="1"/>
</dbReference>
<proteinExistence type="predicted"/>
<evidence type="ECO:0000313" key="3">
    <source>
        <dbReference type="Proteomes" id="UP001501710"/>
    </source>
</evidence>
<evidence type="ECO:0008006" key="4">
    <source>
        <dbReference type="Google" id="ProtNLM"/>
    </source>
</evidence>
<sequence>MEPHLAGTERRLLSELTRLDLDTETLVETLVEALDRLDLLDRHLDAGARETSEVRAITAQLSSALAAHGAVELIGARGERAAPDTHHVVDVTDAAGLEADTVVKVVKRGVRYRGTQLRPAAVVVSSGKGAQA</sequence>
<name>A0ABP8C2Q8_9ACTN</name>
<gene>
    <name evidence="2" type="ORF">GCM10022254_32460</name>
</gene>
<accession>A0ABP8C2Q8</accession>
<dbReference type="EMBL" id="BAABAS010000006">
    <property type="protein sequence ID" value="GAA4232485.1"/>
    <property type="molecule type" value="Genomic_DNA"/>
</dbReference>
<dbReference type="RefSeq" id="WP_344896919.1">
    <property type="nucleotide sequence ID" value="NZ_BAABAS010000006.1"/>
</dbReference>
<keyword evidence="1" id="KW-0143">Chaperone</keyword>
<evidence type="ECO:0000313" key="2">
    <source>
        <dbReference type="EMBL" id="GAA4232485.1"/>
    </source>
</evidence>